<dbReference type="Proteomes" id="UP000190961">
    <property type="component" value="Unassembled WGS sequence"/>
</dbReference>
<name>A0A1T5MKJ5_9BACT</name>
<protein>
    <recommendedName>
        <fullName evidence="3">IPT/TIG domain-containing protein</fullName>
    </recommendedName>
</protein>
<organism evidence="1 2">
    <name type="scientific">Ohtaekwangia koreensis</name>
    <dbReference type="NCBI Taxonomy" id="688867"/>
    <lineage>
        <taxon>Bacteria</taxon>
        <taxon>Pseudomonadati</taxon>
        <taxon>Bacteroidota</taxon>
        <taxon>Cytophagia</taxon>
        <taxon>Cytophagales</taxon>
        <taxon>Fulvivirgaceae</taxon>
        <taxon>Ohtaekwangia</taxon>
    </lineage>
</organism>
<dbReference type="Gene3D" id="2.60.120.260">
    <property type="entry name" value="Galactose-binding domain-like"/>
    <property type="match status" value="1"/>
</dbReference>
<dbReference type="OrthoDB" id="660167at2"/>
<dbReference type="EMBL" id="FUZU01000005">
    <property type="protein sequence ID" value="SKC88504.1"/>
    <property type="molecule type" value="Genomic_DNA"/>
</dbReference>
<evidence type="ECO:0000313" key="2">
    <source>
        <dbReference type="Proteomes" id="UP000190961"/>
    </source>
</evidence>
<dbReference type="InterPro" id="IPR014756">
    <property type="entry name" value="Ig_E-set"/>
</dbReference>
<reference evidence="1 2" key="1">
    <citation type="submission" date="2017-02" db="EMBL/GenBank/DDBJ databases">
        <authorList>
            <person name="Peterson S.W."/>
        </authorList>
    </citation>
    <scope>NUCLEOTIDE SEQUENCE [LARGE SCALE GENOMIC DNA]</scope>
    <source>
        <strain evidence="1 2">DSM 25262</strain>
    </source>
</reference>
<accession>A0A1T5MKJ5</accession>
<dbReference type="SUPFAM" id="SSF81296">
    <property type="entry name" value="E set domains"/>
    <property type="match status" value="2"/>
</dbReference>
<sequence length="353" mass="38543">MKNYLNIIFTMVLFAGALYLTSCKDDEVSPSVAHVSPESAAAKSLLTVTGAGLKDIQKITFENGSVPASFTSTFNTDGAILFRVPTDAVPGQQNIIFENASGKIFTVPFTVLGLATINDVSDYNFKKDTEIILTGKNLDDVTKVTFTGTTTELEVVNKSATTLTVKFPQPDPGFYESTLTITNAAGPATTTQSFVAIDNAVQLFTDDYGINPSGNAFQNASWGPSSISTTQFKSGTASLSLGYAKGNWSQDGFGWDNISNDGYKYLSFWLKGASKDYTLYVWSSAQPGTFNTFDDFKKITVPANVWTYYKLQVSSLKIFGENNTTSWNQIGWRIQGPDDQDETFYIDDVILIK</sequence>
<evidence type="ECO:0000313" key="1">
    <source>
        <dbReference type="EMBL" id="SKC88504.1"/>
    </source>
</evidence>
<dbReference type="STRING" id="688867.SAMN05660236_5609"/>
<proteinExistence type="predicted"/>
<dbReference type="Gene3D" id="2.60.40.10">
    <property type="entry name" value="Immunoglobulins"/>
    <property type="match status" value="2"/>
</dbReference>
<gene>
    <name evidence="1" type="ORF">SAMN05660236_5609</name>
</gene>
<keyword evidence="2" id="KW-1185">Reference proteome</keyword>
<dbReference type="SUPFAM" id="SSF49785">
    <property type="entry name" value="Galactose-binding domain-like"/>
    <property type="match status" value="1"/>
</dbReference>
<dbReference type="RefSeq" id="WP_079690108.1">
    <property type="nucleotide sequence ID" value="NZ_FUZU01000005.1"/>
</dbReference>
<dbReference type="InterPro" id="IPR013783">
    <property type="entry name" value="Ig-like_fold"/>
</dbReference>
<evidence type="ECO:0008006" key="3">
    <source>
        <dbReference type="Google" id="ProtNLM"/>
    </source>
</evidence>
<dbReference type="InterPro" id="IPR008979">
    <property type="entry name" value="Galactose-bd-like_sf"/>
</dbReference>
<dbReference type="AlphaFoldDB" id="A0A1T5MKJ5"/>